<dbReference type="PANTHER" id="PTHR11461:SF27">
    <property type="entry name" value="SERPIN H1"/>
    <property type="match status" value="1"/>
</dbReference>
<keyword evidence="4" id="KW-0732">Signal</keyword>
<organism evidence="13 14">
    <name type="scientific">Poecilia reticulata</name>
    <name type="common">Guppy</name>
    <name type="synonym">Acanthophacelus reticulatus</name>
    <dbReference type="NCBI Taxonomy" id="8081"/>
    <lineage>
        <taxon>Eukaryota</taxon>
        <taxon>Metazoa</taxon>
        <taxon>Chordata</taxon>
        <taxon>Craniata</taxon>
        <taxon>Vertebrata</taxon>
        <taxon>Euteleostomi</taxon>
        <taxon>Actinopterygii</taxon>
        <taxon>Neopterygii</taxon>
        <taxon>Teleostei</taxon>
        <taxon>Neoteleostei</taxon>
        <taxon>Acanthomorphata</taxon>
        <taxon>Ovalentaria</taxon>
        <taxon>Atherinomorphae</taxon>
        <taxon>Cyprinodontiformes</taxon>
        <taxon>Poeciliidae</taxon>
        <taxon>Poeciliinae</taxon>
        <taxon>Poecilia</taxon>
    </lineage>
</organism>
<accession>A0A3P9P1G9</accession>
<dbReference type="PROSITE" id="PS00284">
    <property type="entry name" value="SERPIN"/>
    <property type="match status" value="1"/>
</dbReference>
<dbReference type="GeneTree" id="ENSGT00940000156163"/>
<reference evidence="14" key="1">
    <citation type="submission" date="2013-11" db="EMBL/GenBank/DDBJ databases">
        <title>The genomic landscape of the Guanapo guppy.</title>
        <authorList>
            <person name="Kuenstner A."/>
            <person name="Dreyer C."/>
        </authorList>
    </citation>
    <scope>NUCLEOTIDE SEQUENCE</scope>
    <source>
        <strain evidence="14">Guanapo</strain>
    </source>
</reference>
<dbReference type="STRING" id="8081.ENSPREP00000015677"/>
<keyword evidence="6" id="KW-0325">Glycoprotein</keyword>
<evidence type="ECO:0000313" key="14">
    <source>
        <dbReference type="Proteomes" id="UP000242638"/>
    </source>
</evidence>
<comment type="subcellular location">
    <subcellularLocation>
        <location evidence="1">Endoplasmic reticulum lumen</location>
    </subcellularLocation>
</comment>
<dbReference type="Gene3D" id="3.30.497.10">
    <property type="entry name" value="Antithrombin, subunit I, domain 2"/>
    <property type="match status" value="1"/>
</dbReference>
<evidence type="ECO:0000256" key="4">
    <source>
        <dbReference type="ARBA" id="ARBA00022729"/>
    </source>
</evidence>
<protein>
    <recommendedName>
        <fullName evidence="3">Serpin H1</fullName>
    </recommendedName>
    <alternativeName>
        <fullName evidence="9">Collagen-binding protein</fullName>
    </alternativeName>
</protein>
<dbReference type="PANTHER" id="PTHR11461">
    <property type="entry name" value="SERINE PROTEASE INHIBITOR, SERPIN"/>
    <property type="match status" value="1"/>
</dbReference>
<dbReference type="InterPro" id="IPR042178">
    <property type="entry name" value="Serpin_sf_1"/>
</dbReference>
<dbReference type="InterPro" id="IPR023796">
    <property type="entry name" value="Serpin_dom"/>
</dbReference>
<dbReference type="InterPro" id="IPR000215">
    <property type="entry name" value="Serpin_fam"/>
</dbReference>
<dbReference type="Gene3D" id="2.30.39.10">
    <property type="entry name" value="Alpha-1-antitrypsin, domain 1"/>
    <property type="match status" value="1"/>
</dbReference>
<dbReference type="SMART" id="SM00093">
    <property type="entry name" value="SERPIN"/>
    <property type="match status" value="1"/>
</dbReference>
<dbReference type="Proteomes" id="UP000242638">
    <property type="component" value="Unassembled WGS sequence"/>
</dbReference>
<dbReference type="SUPFAM" id="SSF56574">
    <property type="entry name" value="Serpins"/>
    <property type="match status" value="1"/>
</dbReference>
<dbReference type="InterPro" id="IPR042185">
    <property type="entry name" value="Serpin_sf_2"/>
</dbReference>
<evidence type="ECO:0000256" key="7">
    <source>
        <dbReference type="ARBA" id="ARBA00023186"/>
    </source>
</evidence>
<dbReference type="Ensembl" id="ENSPRET00000015841.1">
    <property type="protein sequence ID" value="ENSPREP00000015677.1"/>
    <property type="gene ID" value="ENSPREG00000010587.1"/>
</dbReference>
<evidence type="ECO:0000256" key="2">
    <source>
        <dbReference type="ARBA" id="ARBA00009500"/>
    </source>
</evidence>
<evidence type="ECO:0000313" key="13">
    <source>
        <dbReference type="Ensembl" id="ENSPREP00000015677.1"/>
    </source>
</evidence>
<evidence type="ECO:0000256" key="10">
    <source>
        <dbReference type="RuleBase" id="RU000411"/>
    </source>
</evidence>
<evidence type="ECO:0000256" key="5">
    <source>
        <dbReference type="ARBA" id="ARBA00022824"/>
    </source>
</evidence>
<sequence>MSPDPLYVPNQIVQRDGLYKSITVVWSNVGVCSSVCGSLTHNKKTKTTDFMFFSGFVTMWLTFLVPLALLAPAISAATATTADKVLSNHATILADNSANLAISLYQNMAKEKGAENILISPVVVASSLGLVALGGKGSTASQVKTILNAAKVQDEQLHSGLAELLTEVSDPKERNVTWKISNRLYGPSSVTFAEDFVKSSKKHYKCDHSKINFRDKKSAVNSINEWAAKSTDGKLPEVTKDVENTDGAMIINAMFFKPHWDEQFHPTMVDNRGFLVSGSYTVALQMMHRTGLFDFYDDTTNKLYLLSLPLAHKKSTVVFIMPYHVEPLDRLEKMLSKKQLDTWMGKMKQTPVAVSLPKVSMEVSHNLQKHLQDLGLTEAVDKSKADLSNVSGKKDLYLSSVLHAAALEWDTHGNEIDTSVFGTEKLKTPKLFYADHPFIFLIKDKKTNSLLFIGRMVRPKGEKMRDEL</sequence>
<keyword evidence="5" id="KW-0256">Endoplasmic reticulum</keyword>
<feature type="domain" description="Serpin" evidence="12">
    <location>
        <begin position="102"/>
        <end position="459"/>
    </location>
</feature>
<comment type="function">
    <text evidence="8">Binds specifically to collagen. Could be involved as a chaperone in the biosynthetic pathway of collagen.</text>
</comment>
<feature type="transmembrane region" description="Helical" evidence="11">
    <location>
        <begin position="50"/>
        <end position="74"/>
    </location>
</feature>
<dbReference type="GO" id="GO:0030199">
    <property type="term" value="P:collagen fibril organization"/>
    <property type="evidence" value="ECO:0007669"/>
    <property type="project" value="TreeGrafter"/>
</dbReference>
<dbReference type="GO" id="GO:0004867">
    <property type="term" value="F:serine-type endopeptidase inhibitor activity"/>
    <property type="evidence" value="ECO:0007669"/>
    <property type="project" value="InterPro"/>
</dbReference>
<reference evidence="13" key="3">
    <citation type="submission" date="2025-09" db="UniProtKB">
        <authorList>
            <consortium name="Ensembl"/>
        </authorList>
    </citation>
    <scope>IDENTIFICATION</scope>
    <source>
        <strain evidence="13">Guanapo</strain>
    </source>
</reference>
<evidence type="ECO:0000256" key="11">
    <source>
        <dbReference type="SAM" id="Phobius"/>
    </source>
</evidence>
<dbReference type="Bgee" id="ENSPREG00000010587">
    <property type="expression patterns" value="Expressed in head and 1 other cell type or tissue"/>
</dbReference>
<evidence type="ECO:0000256" key="6">
    <source>
        <dbReference type="ARBA" id="ARBA00023180"/>
    </source>
</evidence>
<dbReference type="FunFam" id="3.30.497.10:FF:000034">
    <property type="entry name" value="SERPINH1 isoform 13"/>
    <property type="match status" value="1"/>
</dbReference>
<evidence type="ECO:0000259" key="12">
    <source>
        <dbReference type="SMART" id="SM00093"/>
    </source>
</evidence>
<reference evidence="13" key="2">
    <citation type="submission" date="2025-08" db="UniProtKB">
        <authorList>
            <consortium name="Ensembl"/>
        </authorList>
    </citation>
    <scope>IDENTIFICATION</scope>
    <source>
        <strain evidence="13">Guanapo</strain>
    </source>
</reference>
<comment type="similarity">
    <text evidence="2 10">Belongs to the serpin family.</text>
</comment>
<dbReference type="GO" id="GO:0005615">
    <property type="term" value="C:extracellular space"/>
    <property type="evidence" value="ECO:0007669"/>
    <property type="project" value="InterPro"/>
</dbReference>
<evidence type="ECO:0000256" key="3">
    <source>
        <dbReference type="ARBA" id="ARBA00013551"/>
    </source>
</evidence>
<keyword evidence="11" id="KW-0812">Transmembrane</keyword>
<evidence type="ECO:0000256" key="8">
    <source>
        <dbReference type="ARBA" id="ARBA00025405"/>
    </source>
</evidence>
<dbReference type="OMA" id="EMDTSIF"/>
<evidence type="ECO:0000256" key="1">
    <source>
        <dbReference type="ARBA" id="ARBA00004319"/>
    </source>
</evidence>
<name>A0A3P9P1G9_POERE</name>
<dbReference type="InterPro" id="IPR023795">
    <property type="entry name" value="Serpin_CS"/>
</dbReference>
<dbReference type="InterPro" id="IPR036186">
    <property type="entry name" value="Serpin_sf"/>
</dbReference>
<keyword evidence="11" id="KW-0472">Membrane</keyword>
<keyword evidence="14" id="KW-1185">Reference proteome</keyword>
<dbReference type="GO" id="GO:0005788">
    <property type="term" value="C:endoplasmic reticulum lumen"/>
    <property type="evidence" value="ECO:0007669"/>
    <property type="project" value="UniProtKB-SubCell"/>
</dbReference>
<keyword evidence="7" id="KW-0143">Chaperone</keyword>
<keyword evidence="11" id="KW-1133">Transmembrane helix</keyword>
<proteinExistence type="inferred from homology"/>
<evidence type="ECO:0000256" key="9">
    <source>
        <dbReference type="ARBA" id="ARBA00030441"/>
    </source>
</evidence>
<dbReference type="AlphaFoldDB" id="A0A3P9P1G9"/>
<dbReference type="Pfam" id="PF00079">
    <property type="entry name" value="Serpin"/>
    <property type="match status" value="1"/>
</dbReference>